<reference evidence="2" key="1">
    <citation type="submission" date="2020-05" db="UniProtKB">
        <authorList>
            <consortium name="EnsemblMetazoa"/>
        </authorList>
    </citation>
    <scope>IDENTIFICATION</scope>
    <source>
        <strain evidence="2">USDA</strain>
    </source>
</reference>
<evidence type="ECO:0000256" key="1">
    <source>
        <dbReference type="SAM" id="SignalP"/>
    </source>
</evidence>
<dbReference type="InterPro" id="IPR036728">
    <property type="entry name" value="PBP_GOBP_sf"/>
</dbReference>
<name>A0A2Y9D4R7_STOCA</name>
<organism evidence="2 3">
    <name type="scientific">Stomoxys calcitrans</name>
    <name type="common">Stable fly</name>
    <name type="synonym">Conops calcitrans</name>
    <dbReference type="NCBI Taxonomy" id="35570"/>
    <lineage>
        <taxon>Eukaryota</taxon>
        <taxon>Metazoa</taxon>
        <taxon>Ecdysozoa</taxon>
        <taxon>Arthropoda</taxon>
        <taxon>Hexapoda</taxon>
        <taxon>Insecta</taxon>
        <taxon>Pterygota</taxon>
        <taxon>Neoptera</taxon>
        <taxon>Endopterygota</taxon>
        <taxon>Diptera</taxon>
        <taxon>Brachycera</taxon>
        <taxon>Muscomorpha</taxon>
        <taxon>Muscoidea</taxon>
        <taxon>Muscidae</taxon>
        <taxon>Stomoxys</taxon>
    </lineage>
</organism>
<dbReference type="AlphaFoldDB" id="A0A2Y9D4R7"/>
<dbReference type="Pfam" id="PF01395">
    <property type="entry name" value="PBP_GOBP"/>
    <property type="match status" value="1"/>
</dbReference>
<keyword evidence="1" id="KW-0732">Signal</keyword>
<feature type="signal peptide" evidence="1">
    <location>
        <begin position="1"/>
        <end position="19"/>
    </location>
</feature>
<evidence type="ECO:0000313" key="2">
    <source>
        <dbReference type="EnsemblMetazoa" id="SCAU016947-PA"/>
    </source>
</evidence>
<dbReference type="InterPro" id="IPR006170">
    <property type="entry name" value="PBP/GOBP"/>
</dbReference>
<dbReference type="SUPFAM" id="SSF47565">
    <property type="entry name" value="Insect pheromone/odorant-binding proteins"/>
    <property type="match status" value="1"/>
</dbReference>
<dbReference type="EnsemblMetazoa" id="SCAU016947-RA">
    <property type="protein sequence ID" value="SCAU016947-PA"/>
    <property type="gene ID" value="SCAU016947"/>
</dbReference>
<accession>A0A2Y9D4R7</accession>
<dbReference type="Gene3D" id="1.10.238.20">
    <property type="entry name" value="Pheromone/general odorant binding protein domain"/>
    <property type="match status" value="1"/>
</dbReference>
<evidence type="ECO:0000313" key="3">
    <source>
        <dbReference type="Proteomes" id="UP000095300"/>
    </source>
</evidence>
<dbReference type="SMART" id="SM00708">
    <property type="entry name" value="PhBP"/>
    <property type="match status" value="1"/>
</dbReference>
<dbReference type="CDD" id="cd23992">
    <property type="entry name" value="PBP_GOBP"/>
    <property type="match status" value="1"/>
</dbReference>
<dbReference type="VEuPathDB" id="VectorBase:SCAU016947"/>
<dbReference type="GO" id="GO:0005549">
    <property type="term" value="F:odorant binding"/>
    <property type="evidence" value="ECO:0007669"/>
    <property type="project" value="InterPro"/>
</dbReference>
<protein>
    <submittedName>
        <fullName evidence="2">Uncharacterized protein</fullName>
    </submittedName>
</protein>
<keyword evidence="3" id="KW-1185">Reference proteome</keyword>
<dbReference type="Proteomes" id="UP000095300">
    <property type="component" value="Unassembled WGS sequence"/>
</dbReference>
<feature type="chain" id="PRO_5016132703" evidence="1">
    <location>
        <begin position="20"/>
        <end position="145"/>
    </location>
</feature>
<proteinExistence type="predicted"/>
<sequence>MKLIQVVTCLLLLFRWVECDNMEMMSMFMENCEEKFPITNDEFVEVLTEHHTNLPPSDNFKCYVKCILEYRGLVVADDLVDDLVFAELVSPSTLAKIEDKITQIIKECRLLVSANKCDAVFKVFHCYEDKLKAIIFSLRQHSNKI</sequence>